<dbReference type="PANTHER" id="PTHR11079:SF203">
    <property type="entry name" value="CMP_DCMP-TYPE DEAMINASE DOMAIN-CONTAINING PROTEIN"/>
    <property type="match status" value="1"/>
</dbReference>
<organism evidence="2 3">
    <name type="scientific">Exophiala dermatitidis</name>
    <name type="common">Black yeast-like fungus</name>
    <name type="synonym">Wangiella dermatitidis</name>
    <dbReference type="NCBI Taxonomy" id="5970"/>
    <lineage>
        <taxon>Eukaryota</taxon>
        <taxon>Fungi</taxon>
        <taxon>Dikarya</taxon>
        <taxon>Ascomycota</taxon>
        <taxon>Pezizomycotina</taxon>
        <taxon>Eurotiomycetes</taxon>
        <taxon>Chaetothyriomycetidae</taxon>
        <taxon>Chaetothyriales</taxon>
        <taxon>Herpotrichiellaceae</taxon>
        <taxon>Exophiala</taxon>
    </lineage>
</organism>
<comment type="caution">
    <text evidence="2">The sequence shown here is derived from an EMBL/GenBank/DDBJ whole genome shotgun (WGS) entry which is preliminary data.</text>
</comment>
<accession>A0AAN6F1Z0</accession>
<dbReference type="GO" id="GO:0052717">
    <property type="term" value="F:tRNA-specific adenosine-34 deaminase activity"/>
    <property type="evidence" value="ECO:0007669"/>
    <property type="project" value="TreeGrafter"/>
</dbReference>
<feature type="domain" description="CMP/dCMP-type deaminase" evidence="1">
    <location>
        <begin position="122"/>
        <end position="254"/>
    </location>
</feature>
<dbReference type="Pfam" id="PF00383">
    <property type="entry name" value="dCMP_cyt_deam_1"/>
    <property type="match status" value="1"/>
</dbReference>
<protein>
    <recommendedName>
        <fullName evidence="1">CMP/dCMP-type deaminase domain-containing protein</fullName>
    </recommendedName>
</protein>
<dbReference type="InterPro" id="IPR002125">
    <property type="entry name" value="CMP_dCMP_dom"/>
</dbReference>
<dbReference type="EMBL" id="JAJGCB010000002">
    <property type="protein sequence ID" value="KAJ8994939.1"/>
    <property type="molecule type" value="Genomic_DNA"/>
</dbReference>
<dbReference type="InterPro" id="IPR016193">
    <property type="entry name" value="Cytidine_deaminase-like"/>
</dbReference>
<name>A0AAN6F1Z0_EXODE</name>
<dbReference type="Gene3D" id="3.40.140.10">
    <property type="entry name" value="Cytidine Deaminase, domain 2"/>
    <property type="match status" value="1"/>
</dbReference>
<evidence type="ECO:0000259" key="1">
    <source>
        <dbReference type="PROSITE" id="PS51747"/>
    </source>
</evidence>
<dbReference type="CDD" id="cd01285">
    <property type="entry name" value="nucleoside_deaminase"/>
    <property type="match status" value="1"/>
</dbReference>
<evidence type="ECO:0000313" key="2">
    <source>
        <dbReference type="EMBL" id="KAJ8994939.1"/>
    </source>
</evidence>
<dbReference type="Proteomes" id="UP001161757">
    <property type="component" value="Unassembled WGS sequence"/>
</dbReference>
<proteinExistence type="predicted"/>
<evidence type="ECO:0000313" key="3">
    <source>
        <dbReference type="Proteomes" id="UP001161757"/>
    </source>
</evidence>
<gene>
    <name evidence="2" type="ORF">HRR80_001632</name>
</gene>
<dbReference type="PROSITE" id="PS51747">
    <property type="entry name" value="CYT_DCMP_DEAMINASES_2"/>
    <property type="match status" value="1"/>
</dbReference>
<dbReference type="PANTHER" id="PTHR11079">
    <property type="entry name" value="CYTOSINE DEAMINASE FAMILY MEMBER"/>
    <property type="match status" value="1"/>
</dbReference>
<dbReference type="AlphaFoldDB" id="A0AAN6F1Z0"/>
<dbReference type="GO" id="GO:0002100">
    <property type="term" value="P:tRNA wobble adenosine to inosine editing"/>
    <property type="evidence" value="ECO:0007669"/>
    <property type="project" value="TreeGrafter"/>
</dbReference>
<dbReference type="SUPFAM" id="SSF53927">
    <property type="entry name" value="Cytidine deaminase-like"/>
    <property type="match status" value="1"/>
</dbReference>
<reference evidence="2" key="1">
    <citation type="submission" date="2023-01" db="EMBL/GenBank/DDBJ databases">
        <title>Exophiala dermititidis isolated from Cystic Fibrosis Patient.</title>
        <authorList>
            <person name="Kurbessoian T."/>
            <person name="Crocker A."/>
            <person name="Murante D."/>
            <person name="Hogan D.A."/>
            <person name="Stajich J.E."/>
        </authorList>
    </citation>
    <scope>NUCLEOTIDE SEQUENCE</scope>
    <source>
        <strain evidence="2">Ex8</strain>
    </source>
</reference>
<sequence>MVQVGRRPSTIHAPADFPYHTSARLSRDKRTVIRPFIPTAGRSDAVTEDDTCVTQALTKDIELDDTVAFLRPCLPLEGSTTPRIMKIQVLSLFLSMAAGHSLGSLQNVIGNPSLSINGVNFSTRAYWMRQANAALGQLVSLCPFGAFGTAIVNHTSGGLGELVCIGANSISTTGNPSMHGEIAAIKNCSEILTDPAGRYNLTASEAQTAFSSLSLYTNAESCPMCASAIRWAGFKEYIYGTSIETLIAQGWGQIRISSVDVFSQSFDLTYPTRLIGEVLTNETDPYFLWQYNPSYPCPAGCHRGTAGSCTTD</sequence>